<name>A0AAE1Z8W4_SCHME</name>
<comment type="caution">
    <text evidence="6">The sequence shown here is derived from an EMBL/GenBank/DDBJ whole genome shotgun (WGS) entry which is preliminary data.</text>
</comment>
<evidence type="ECO:0000313" key="7">
    <source>
        <dbReference type="Proteomes" id="UP001292079"/>
    </source>
</evidence>
<evidence type="ECO:0000259" key="5">
    <source>
        <dbReference type="Pfam" id="PF03372"/>
    </source>
</evidence>
<comment type="similarity">
    <text evidence="1">Belongs to the DNase I family.</text>
</comment>
<feature type="transmembrane region" description="Helical" evidence="4">
    <location>
        <begin position="6"/>
        <end position="32"/>
    </location>
</feature>
<evidence type="ECO:0000256" key="4">
    <source>
        <dbReference type="SAM" id="Phobius"/>
    </source>
</evidence>
<keyword evidence="2" id="KW-0540">Nuclease</keyword>
<proteinExistence type="inferred from homology"/>
<dbReference type="GO" id="GO:0003677">
    <property type="term" value="F:DNA binding"/>
    <property type="evidence" value="ECO:0007669"/>
    <property type="project" value="TreeGrafter"/>
</dbReference>
<evidence type="ECO:0000256" key="1">
    <source>
        <dbReference type="ARBA" id="ARBA00007359"/>
    </source>
</evidence>
<dbReference type="GO" id="GO:0004530">
    <property type="term" value="F:deoxyribonuclease I activity"/>
    <property type="evidence" value="ECO:0007669"/>
    <property type="project" value="TreeGrafter"/>
</dbReference>
<sequence length="318" mass="37085">MLQTFLMYRTLLLFISYLLIYNECITIGSFNIQVFGRKKMSRKDVLIVLIQILSRYDLVVIQEIRDSKNTSFKQLVHELNEHTGGIYKSILSEKLGRTYSKEQYGLIYKTKLFSIGEMVTFPHQKNLFERPPMAVQIFTKFSEVKMFGLVVVHLDPDSVFQEANDLYIFVKKVMETWNTQNLIILGDMNADCGYLSKKKMEQLHLRKDTKFTWIIPDKHDTTLGKGDCAYDRIIIHGKQLKQAIKPGSAKAYQFPIELKISNQLITFIHILLLLSDVKNVWTIFNNILLCMKADKPINEYWTLACSFQVNKRVLIKSF</sequence>
<dbReference type="PRINTS" id="PR00130">
    <property type="entry name" value="DNASEI"/>
</dbReference>
<keyword evidence="4" id="KW-0812">Transmembrane</keyword>
<keyword evidence="4" id="KW-0472">Membrane</keyword>
<dbReference type="GO" id="GO:0005634">
    <property type="term" value="C:nucleus"/>
    <property type="evidence" value="ECO:0007669"/>
    <property type="project" value="TreeGrafter"/>
</dbReference>
<accession>A0AAE1Z8W4</accession>
<dbReference type="GO" id="GO:0006308">
    <property type="term" value="P:DNA catabolic process"/>
    <property type="evidence" value="ECO:0007669"/>
    <property type="project" value="InterPro"/>
</dbReference>
<reference evidence="6" key="2">
    <citation type="journal article" date="2023" name="Infect Dis Poverty">
        <title>Chromosome-scale genome of the human blood fluke Schistosoma mekongi and its implications for public health.</title>
        <authorList>
            <person name="Zhou M."/>
            <person name="Xu L."/>
            <person name="Xu D."/>
            <person name="Chen W."/>
            <person name="Khan J."/>
            <person name="Hu Y."/>
            <person name="Huang H."/>
            <person name="Wei H."/>
            <person name="Zhang Y."/>
            <person name="Chusongsang P."/>
            <person name="Tanasarnprasert K."/>
            <person name="Hu X."/>
            <person name="Limpanont Y."/>
            <person name="Lv Z."/>
        </authorList>
    </citation>
    <scope>NUCLEOTIDE SEQUENCE</scope>
    <source>
        <strain evidence="6">LV_2022a</strain>
    </source>
</reference>
<dbReference type="Pfam" id="PF03372">
    <property type="entry name" value="Exo_endo_phos"/>
    <property type="match status" value="1"/>
</dbReference>
<dbReference type="InterPro" id="IPR016202">
    <property type="entry name" value="DNase_I"/>
</dbReference>
<reference evidence="6" key="1">
    <citation type="submission" date="2022-04" db="EMBL/GenBank/DDBJ databases">
        <authorList>
            <person name="Xu L."/>
            <person name="Lv Z."/>
        </authorList>
    </citation>
    <scope>NUCLEOTIDE SEQUENCE</scope>
    <source>
        <strain evidence="6">LV_2022a</strain>
    </source>
</reference>
<evidence type="ECO:0000256" key="2">
    <source>
        <dbReference type="ARBA" id="ARBA00022722"/>
    </source>
</evidence>
<keyword evidence="7" id="KW-1185">Reference proteome</keyword>
<keyword evidence="4" id="KW-1133">Transmembrane helix</keyword>
<evidence type="ECO:0000313" key="6">
    <source>
        <dbReference type="EMBL" id="KAK4469696.1"/>
    </source>
</evidence>
<dbReference type="SMART" id="SM00476">
    <property type="entry name" value="DNaseIc"/>
    <property type="match status" value="1"/>
</dbReference>
<dbReference type="SUPFAM" id="SSF56219">
    <property type="entry name" value="DNase I-like"/>
    <property type="match status" value="1"/>
</dbReference>
<dbReference type="PANTHER" id="PTHR11371:SF31">
    <property type="entry name" value="EXTRACELLULAR NUCLEASE"/>
    <property type="match status" value="1"/>
</dbReference>
<dbReference type="Proteomes" id="UP001292079">
    <property type="component" value="Unassembled WGS sequence"/>
</dbReference>
<organism evidence="6 7">
    <name type="scientific">Schistosoma mekongi</name>
    <name type="common">Parasitic worm</name>
    <dbReference type="NCBI Taxonomy" id="38744"/>
    <lineage>
        <taxon>Eukaryota</taxon>
        <taxon>Metazoa</taxon>
        <taxon>Spiralia</taxon>
        <taxon>Lophotrochozoa</taxon>
        <taxon>Platyhelminthes</taxon>
        <taxon>Trematoda</taxon>
        <taxon>Digenea</taxon>
        <taxon>Strigeidida</taxon>
        <taxon>Schistosomatoidea</taxon>
        <taxon>Schistosomatidae</taxon>
        <taxon>Schistosoma</taxon>
    </lineage>
</organism>
<evidence type="ECO:0000256" key="3">
    <source>
        <dbReference type="ARBA" id="ARBA00022801"/>
    </source>
</evidence>
<gene>
    <name evidence="6" type="ORF">MN116_007222</name>
</gene>
<dbReference type="Gene3D" id="3.60.10.10">
    <property type="entry name" value="Endonuclease/exonuclease/phosphatase"/>
    <property type="match status" value="1"/>
</dbReference>
<keyword evidence="3" id="KW-0378">Hydrolase</keyword>
<dbReference type="InterPro" id="IPR005135">
    <property type="entry name" value="Endo/exonuclease/phosphatase"/>
</dbReference>
<dbReference type="AlphaFoldDB" id="A0AAE1Z8W4"/>
<feature type="domain" description="Endonuclease/exonuclease/phosphatase" evidence="5">
    <location>
        <begin position="28"/>
        <end position="234"/>
    </location>
</feature>
<dbReference type="EMBL" id="JALJAT010000005">
    <property type="protein sequence ID" value="KAK4469696.1"/>
    <property type="molecule type" value="Genomic_DNA"/>
</dbReference>
<dbReference type="PANTHER" id="PTHR11371">
    <property type="entry name" value="DEOXYRIBONUCLEASE"/>
    <property type="match status" value="1"/>
</dbReference>
<dbReference type="InterPro" id="IPR036691">
    <property type="entry name" value="Endo/exonu/phosph_ase_sf"/>
</dbReference>
<protein>
    <recommendedName>
        <fullName evidence="5">Endonuclease/exonuclease/phosphatase domain-containing protein</fullName>
    </recommendedName>
</protein>